<gene>
    <name evidence="2" type="ORF">TraAM80_07381</name>
</gene>
<sequence>MLRRARTQPGPRFSFLTFPLLGGGRVPRRWPACGSSGNSQRAGGGGWLQTEQPGPQRSVGRNNQRREEEKRRADGLEESSGAGICHGKLGVSLFPSSSSCGSAGSSVVRFCAALTLISSAPGVPQGDRPLRFGSPPPFSWRSADWAPRRCFMSSLL</sequence>
<feature type="region of interest" description="Disordered" evidence="1">
    <location>
        <begin position="29"/>
        <end position="84"/>
    </location>
</feature>
<feature type="compositionally biased region" description="Basic and acidic residues" evidence="1">
    <location>
        <begin position="64"/>
        <end position="75"/>
    </location>
</feature>
<keyword evidence="3" id="KW-1185">Reference proteome</keyword>
<dbReference type="GeneID" id="40331314"/>
<dbReference type="Proteomes" id="UP000283634">
    <property type="component" value="Unassembled WGS sequence"/>
</dbReference>
<dbReference type="EMBL" id="MKGL01000305">
    <property type="protein sequence ID" value="RNF00829.1"/>
    <property type="molecule type" value="Genomic_DNA"/>
</dbReference>
<evidence type="ECO:0000256" key="1">
    <source>
        <dbReference type="SAM" id="MobiDB-lite"/>
    </source>
</evidence>
<protein>
    <submittedName>
        <fullName evidence="2">Uncharacterized protein</fullName>
    </submittedName>
</protein>
<proteinExistence type="predicted"/>
<organism evidence="2 3">
    <name type="scientific">Trypanosoma rangeli</name>
    <dbReference type="NCBI Taxonomy" id="5698"/>
    <lineage>
        <taxon>Eukaryota</taxon>
        <taxon>Discoba</taxon>
        <taxon>Euglenozoa</taxon>
        <taxon>Kinetoplastea</taxon>
        <taxon>Metakinetoplastina</taxon>
        <taxon>Trypanosomatida</taxon>
        <taxon>Trypanosomatidae</taxon>
        <taxon>Trypanosoma</taxon>
        <taxon>Herpetosoma</taxon>
    </lineage>
</organism>
<evidence type="ECO:0000313" key="3">
    <source>
        <dbReference type="Proteomes" id="UP000283634"/>
    </source>
</evidence>
<evidence type="ECO:0000313" key="2">
    <source>
        <dbReference type="EMBL" id="RNF00829.1"/>
    </source>
</evidence>
<accession>A0A3R7K2Z7</accession>
<reference evidence="2 3" key="1">
    <citation type="journal article" date="2018" name="BMC Genomics">
        <title>Genomic comparison of Trypanosoma conorhini and Trypanosoma rangeli to Trypanosoma cruzi strains of high and low virulence.</title>
        <authorList>
            <person name="Bradwell K.R."/>
            <person name="Koparde V.N."/>
            <person name="Matveyev A.V."/>
            <person name="Serrano M.G."/>
            <person name="Alves J.M."/>
            <person name="Parikh H."/>
            <person name="Huang B."/>
            <person name="Lee V."/>
            <person name="Espinosa-Alvarez O."/>
            <person name="Ortiz P.A."/>
            <person name="Costa-Martins A.G."/>
            <person name="Teixeira M.M."/>
            <person name="Buck G.A."/>
        </authorList>
    </citation>
    <scope>NUCLEOTIDE SEQUENCE [LARGE SCALE GENOMIC DNA]</scope>
    <source>
        <strain evidence="2 3">AM80</strain>
    </source>
</reference>
<comment type="caution">
    <text evidence="2">The sequence shown here is derived from an EMBL/GenBank/DDBJ whole genome shotgun (WGS) entry which is preliminary data.</text>
</comment>
<dbReference type="RefSeq" id="XP_029235988.1">
    <property type="nucleotide sequence ID" value="XM_029384176.1"/>
</dbReference>
<feature type="compositionally biased region" description="Polar residues" evidence="1">
    <location>
        <begin position="49"/>
        <end position="62"/>
    </location>
</feature>
<name>A0A3R7K2Z7_TRYRA</name>
<dbReference type="AlphaFoldDB" id="A0A3R7K2Z7"/>